<keyword evidence="1" id="KW-0808">Transferase</keyword>
<proteinExistence type="predicted"/>
<dbReference type="InterPro" id="IPR016135">
    <property type="entry name" value="UBQ-conjugating_enzyme/RWD"/>
</dbReference>
<evidence type="ECO:0000313" key="5">
    <source>
        <dbReference type="Proteomes" id="UP000799436"/>
    </source>
</evidence>
<dbReference type="Gene3D" id="3.10.110.10">
    <property type="entry name" value="Ubiquitin Conjugating Enzyme"/>
    <property type="match status" value="1"/>
</dbReference>
<dbReference type="Proteomes" id="UP000799436">
    <property type="component" value="Unassembled WGS sequence"/>
</dbReference>
<sequence length="181" mass="20301">MKALLRDINILKTSLPPGIFVRHCESRLDIMKVLIVGPKDTPYANALFEFDLACPADYPDKPPAMFFRTTGGGVHSINPNLYPQGTVCLSLLGTWSGEQWRPGQSTLLQILVSIQAMVFVDEPYCNEPGWNDEQGTEASLDYNRNLYSTIVKHGMMEWIDPSSVQGREKVSFELDKDGKFT</sequence>
<dbReference type="GO" id="GO:0061631">
    <property type="term" value="F:ubiquitin conjugating enzyme activity"/>
    <property type="evidence" value="ECO:0007669"/>
    <property type="project" value="TreeGrafter"/>
</dbReference>
<gene>
    <name evidence="4" type="ORF">EJ03DRAFT_272166</name>
</gene>
<dbReference type="SMART" id="SM00212">
    <property type="entry name" value="UBCc"/>
    <property type="match status" value="1"/>
</dbReference>
<dbReference type="EMBL" id="ML995833">
    <property type="protein sequence ID" value="KAF2769439.1"/>
    <property type="molecule type" value="Genomic_DNA"/>
</dbReference>
<evidence type="ECO:0000256" key="1">
    <source>
        <dbReference type="ARBA" id="ARBA00022679"/>
    </source>
</evidence>
<name>A0A6G1LA40_9PEZI</name>
<dbReference type="PANTHER" id="PTHR46116:SF15">
    <property type="entry name" value="(E3-INDEPENDENT) E2 UBIQUITIN-CONJUGATING ENZYME"/>
    <property type="match status" value="1"/>
</dbReference>
<dbReference type="AlphaFoldDB" id="A0A6G1LA40"/>
<dbReference type="OrthoDB" id="47801at2759"/>
<dbReference type="PROSITE" id="PS50127">
    <property type="entry name" value="UBC_2"/>
    <property type="match status" value="1"/>
</dbReference>
<evidence type="ECO:0000313" key="4">
    <source>
        <dbReference type="EMBL" id="KAF2769439.1"/>
    </source>
</evidence>
<protein>
    <submittedName>
        <fullName evidence="4">UBC-like protein</fullName>
    </submittedName>
</protein>
<keyword evidence="2" id="KW-0833">Ubl conjugation pathway</keyword>
<keyword evidence="5" id="KW-1185">Reference proteome</keyword>
<dbReference type="SUPFAM" id="SSF54495">
    <property type="entry name" value="UBC-like"/>
    <property type="match status" value="1"/>
</dbReference>
<dbReference type="InterPro" id="IPR000608">
    <property type="entry name" value="UBC"/>
</dbReference>
<reference evidence="4" key="1">
    <citation type="journal article" date="2020" name="Stud. Mycol.">
        <title>101 Dothideomycetes genomes: a test case for predicting lifestyles and emergence of pathogens.</title>
        <authorList>
            <person name="Haridas S."/>
            <person name="Albert R."/>
            <person name="Binder M."/>
            <person name="Bloem J."/>
            <person name="Labutti K."/>
            <person name="Salamov A."/>
            <person name="Andreopoulos B."/>
            <person name="Baker S."/>
            <person name="Barry K."/>
            <person name="Bills G."/>
            <person name="Bluhm B."/>
            <person name="Cannon C."/>
            <person name="Castanera R."/>
            <person name="Culley D."/>
            <person name="Daum C."/>
            <person name="Ezra D."/>
            <person name="Gonzalez J."/>
            <person name="Henrissat B."/>
            <person name="Kuo A."/>
            <person name="Liang C."/>
            <person name="Lipzen A."/>
            <person name="Lutzoni F."/>
            <person name="Magnuson J."/>
            <person name="Mondo S."/>
            <person name="Nolan M."/>
            <person name="Ohm R."/>
            <person name="Pangilinan J."/>
            <person name="Park H.-J."/>
            <person name="Ramirez L."/>
            <person name="Alfaro M."/>
            <person name="Sun H."/>
            <person name="Tritt A."/>
            <person name="Yoshinaga Y."/>
            <person name="Zwiers L.-H."/>
            <person name="Turgeon B."/>
            <person name="Goodwin S."/>
            <person name="Spatafora J."/>
            <person name="Crous P."/>
            <person name="Grigoriev I."/>
        </authorList>
    </citation>
    <scope>NUCLEOTIDE SEQUENCE</scope>
    <source>
        <strain evidence="4">CBS 116005</strain>
    </source>
</reference>
<dbReference type="PANTHER" id="PTHR46116">
    <property type="entry name" value="(E3-INDEPENDENT) E2 UBIQUITIN-CONJUGATING ENZYME"/>
    <property type="match status" value="1"/>
</dbReference>
<evidence type="ECO:0000259" key="3">
    <source>
        <dbReference type="PROSITE" id="PS50127"/>
    </source>
</evidence>
<dbReference type="Pfam" id="PF00179">
    <property type="entry name" value="UQ_con"/>
    <property type="match status" value="1"/>
</dbReference>
<accession>A0A6G1LA40</accession>
<feature type="domain" description="UBC core" evidence="3">
    <location>
        <begin position="1"/>
        <end position="160"/>
    </location>
</feature>
<organism evidence="4 5">
    <name type="scientific">Teratosphaeria nubilosa</name>
    <dbReference type="NCBI Taxonomy" id="161662"/>
    <lineage>
        <taxon>Eukaryota</taxon>
        <taxon>Fungi</taxon>
        <taxon>Dikarya</taxon>
        <taxon>Ascomycota</taxon>
        <taxon>Pezizomycotina</taxon>
        <taxon>Dothideomycetes</taxon>
        <taxon>Dothideomycetidae</taxon>
        <taxon>Mycosphaerellales</taxon>
        <taxon>Teratosphaeriaceae</taxon>
        <taxon>Teratosphaeria</taxon>
    </lineage>
</organism>
<evidence type="ECO:0000256" key="2">
    <source>
        <dbReference type="ARBA" id="ARBA00022786"/>
    </source>
</evidence>